<dbReference type="KEGG" id="phl:KKY_236"/>
<organism evidence="3 4">
    <name type="scientific">Pelagibacterium halotolerans (strain DSM 22347 / JCM 15775 / CGMCC 1.7692 / B2)</name>
    <dbReference type="NCBI Taxonomy" id="1082931"/>
    <lineage>
        <taxon>Bacteria</taxon>
        <taxon>Pseudomonadati</taxon>
        <taxon>Pseudomonadota</taxon>
        <taxon>Alphaproteobacteria</taxon>
        <taxon>Hyphomicrobiales</taxon>
        <taxon>Devosiaceae</taxon>
        <taxon>Pelagibacterium</taxon>
    </lineage>
</organism>
<dbReference type="EMBL" id="CP003075">
    <property type="protein sequence ID" value="AEQ50281.1"/>
    <property type="molecule type" value="Genomic_DNA"/>
</dbReference>
<dbReference type="eggNOG" id="COG3609">
    <property type="taxonomic scope" value="Bacteria"/>
</dbReference>
<dbReference type="GO" id="GO:0006355">
    <property type="term" value="P:regulation of DNA-templated transcription"/>
    <property type="evidence" value="ECO:0007669"/>
    <property type="project" value="InterPro"/>
</dbReference>
<dbReference type="PANTHER" id="PTHR36582">
    <property type="entry name" value="ANTITOXIN PARD"/>
    <property type="match status" value="1"/>
</dbReference>
<name>G4R7Y6_PELHB</name>
<evidence type="ECO:0000313" key="3">
    <source>
        <dbReference type="EMBL" id="AEQ50281.1"/>
    </source>
</evidence>
<dbReference type="NCBIfam" id="TIGR02606">
    <property type="entry name" value="antidote_CC2985"/>
    <property type="match status" value="1"/>
</dbReference>
<dbReference type="STRING" id="1082931.KKY_236"/>
<dbReference type="InterPro" id="IPR022789">
    <property type="entry name" value="ParD"/>
</dbReference>
<dbReference type="RefSeq" id="WP_014129431.1">
    <property type="nucleotide sequence ID" value="NC_016078.1"/>
</dbReference>
<reference evidence="3 4" key="1">
    <citation type="journal article" date="2012" name="J. Bacteriol.">
        <title>Complete genome sequence of Pelagibacterium halotolerans B2T.</title>
        <authorList>
            <person name="Huo Y.Y."/>
            <person name="Cheng H."/>
            <person name="Han X.F."/>
            <person name="Jiang X.W."/>
            <person name="Sun C."/>
            <person name="Zhang X.Q."/>
            <person name="Zhu X.F."/>
            <person name="Liu Y.F."/>
            <person name="Li P.F."/>
            <person name="Ni P.X."/>
            <person name="Wu M."/>
        </authorList>
    </citation>
    <scope>NUCLEOTIDE SEQUENCE [LARGE SCALE GENOMIC DNA]</scope>
    <source>
        <strain evidence="4">DSM 22347 / JCM 15775 / CGMCC 1.7692 / B2</strain>
    </source>
</reference>
<dbReference type="Pfam" id="PF03693">
    <property type="entry name" value="ParD_antitoxin"/>
    <property type="match status" value="1"/>
</dbReference>
<dbReference type="HOGENOM" id="CLU_144805_4_3_5"/>
<dbReference type="Gene3D" id="6.10.10.120">
    <property type="entry name" value="Antitoxin ParD1-like"/>
    <property type="match status" value="1"/>
</dbReference>
<protein>
    <recommendedName>
        <fullName evidence="5">Type II toxin-antitoxin system ParD family antitoxin</fullName>
    </recommendedName>
</protein>
<dbReference type="CDD" id="cd22231">
    <property type="entry name" value="RHH_NikR_HicB-like"/>
    <property type="match status" value="1"/>
</dbReference>
<accession>G4R7Y6</accession>
<evidence type="ECO:0008006" key="5">
    <source>
        <dbReference type="Google" id="ProtNLM"/>
    </source>
</evidence>
<keyword evidence="4" id="KW-1185">Reference proteome</keyword>
<keyword evidence="2" id="KW-1277">Toxin-antitoxin system</keyword>
<gene>
    <name evidence="3" type="ordered locus">KKY_236</name>
</gene>
<dbReference type="InterPro" id="IPR038296">
    <property type="entry name" value="ParD_sf"/>
</dbReference>
<sequence length="92" mass="10551">MRTTRQMSVTLPTEMARLVKEKVSTGEYASESEVVRDGLRALAERDRAVEAWLRNEVAPAYDAMLADPERAQPIEALRTRLQEHHRRTSTKD</sequence>
<evidence type="ECO:0000256" key="2">
    <source>
        <dbReference type="ARBA" id="ARBA00022649"/>
    </source>
</evidence>
<evidence type="ECO:0000256" key="1">
    <source>
        <dbReference type="ARBA" id="ARBA00008580"/>
    </source>
</evidence>
<dbReference type="AlphaFoldDB" id="G4R7Y6"/>
<dbReference type="InterPro" id="IPR010985">
    <property type="entry name" value="Ribbon_hlx_hlx"/>
</dbReference>
<comment type="similarity">
    <text evidence="1">Belongs to the ParD antitoxin family.</text>
</comment>
<dbReference type="Proteomes" id="UP000008850">
    <property type="component" value="Chromosome"/>
</dbReference>
<dbReference type="PANTHER" id="PTHR36582:SF2">
    <property type="entry name" value="ANTITOXIN PARD"/>
    <property type="match status" value="1"/>
</dbReference>
<dbReference type="SUPFAM" id="SSF47598">
    <property type="entry name" value="Ribbon-helix-helix"/>
    <property type="match status" value="1"/>
</dbReference>
<evidence type="ECO:0000313" key="4">
    <source>
        <dbReference type="Proteomes" id="UP000008850"/>
    </source>
</evidence>
<proteinExistence type="inferred from homology"/>